<dbReference type="STRING" id="933852.A0A0C3BJZ7"/>
<evidence type="ECO:0000256" key="7">
    <source>
        <dbReference type="ARBA" id="ARBA00022827"/>
    </source>
</evidence>
<dbReference type="HOGENOM" id="CLU_003827_9_1_1"/>
<dbReference type="SUPFAM" id="SSF52343">
    <property type="entry name" value="Ferredoxin reductase-like, C-terminal NADP-linked domain"/>
    <property type="match status" value="1"/>
</dbReference>
<keyword evidence="6" id="KW-1000">Mitochondrion outer membrane</keyword>
<dbReference type="InterPro" id="IPR017938">
    <property type="entry name" value="Riboflavin_synthase-like_b-brl"/>
</dbReference>
<feature type="binding site" evidence="12">
    <location>
        <position position="214"/>
    </location>
    <ligand>
        <name>FAD</name>
        <dbReference type="ChEBI" id="CHEBI:57692"/>
    </ligand>
</feature>
<dbReference type="PROSITE" id="PS51384">
    <property type="entry name" value="FAD_FR"/>
    <property type="match status" value="1"/>
</dbReference>
<evidence type="ECO:0000256" key="1">
    <source>
        <dbReference type="ARBA" id="ARBA00001974"/>
    </source>
</evidence>
<dbReference type="SUPFAM" id="SSF63380">
    <property type="entry name" value="Riboflavin synthase domain-like"/>
    <property type="match status" value="1"/>
</dbReference>
<keyword evidence="9" id="KW-0520">NAD</keyword>
<dbReference type="Proteomes" id="UP000054097">
    <property type="component" value="Unassembled WGS sequence"/>
</dbReference>
<dbReference type="PANTHER" id="PTHR19370">
    <property type="entry name" value="NADH-CYTOCHROME B5 REDUCTASE"/>
    <property type="match status" value="1"/>
</dbReference>
<evidence type="ECO:0000256" key="6">
    <source>
        <dbReference type="ARBA" id="ARBA00022787"/>
    </source>
</evidence>
<evidence type="ECO:0000313" key="15">
    <source>
        <dbReference type="Proteomes" id="UP000054097"/>
    </source>
</evidence>
<evidence type="ECO:0000256" key="10">
    <source>
        <dbReference type="ARBA" id="ARBA00023128"/>
    </source>
</evidence>
<proteinExistence type="inferred from homology"/>
<dbReference type="InterPro" id="IPR001433">
    <property type="entry name" value="OxRdtase_FAD/NAD-bd"/>
</dbReference>
<feature type="binding site" evidence="12">
    <location>
        <position position="195"/>
    </location>
    <ligand>
        <name>FAD</name>
        <dbReference type="ChEBI" id="CHEBI:57692"/>
    </ligand>
</feature>
<protein>
    <recommendedName>
        <fullName evidence="4">cytochrome-b5 reductase</fullName>
        <ecNumber evidence="4">1.6.2.2</ecNumber>
    </recommendedName>
</protein>
<comment type="catalytic activity">
    <reaction evidence="11">
        <text>2 Fe(III)-[cytochrome b5] + NADH = 2 Fe(II)-[cytochrome b5] + NAD(+) + H(+)</text>
        <dbReference type="Rhea" id="RHEA:46680"/>
        <dbReference type="Rhea" id="RHEA-COMP:10438"/>
        <dbReference type="Rhea" id="RHEA-COMP:10439"/>
        <dbReference type="ChEBI" id="CHEBI:15378"/>
        <dbReference type="ChEBI" id="CHEBI:29033"/>
        <dbReference type="ChEBI" id="CHEBI:29034"/>
        <dbReference type="ChEBI" id="CHEBI:57540"/>
        <dbReference type="ChEBI" id="CHEBI:57945"/>
        <dbReference type="EC" id="1.6.2.2"/>
    </reaction>
</comment>
<keyword evidence="8" id="KW-0560">Oxidoreductase</keyword>
<dbReference type="CDD" id="cd06183">
    <property type="entry name" value="cyt_b5_reduct_like"/>
    <property type="match status" value="1"/>
</dbReference>
<evidence type="ECO:0000313" key="14">
    <source>
        <dbReference type="EMBL" id="KIM31806.1"/>
    </source>
</evidence>
<comment type="similarity">
    <text evidence="3">Belongs to the flavoprotein pyridine nucleotide cytochrome reductase family.</text>
</comment>
<dbReference type="Gene3D" id="2.40.30.10">
    <property type="entry name" value="Translation factors"/>
    <property type="match status" value="1"/>
</dbReference>
<feature type="binding site" evidence="12">
    <location>
        <position position="197"/>
    </location>
    <ligand>
        <name>FAD</name>
        <dbReference type="ChEBI" id="CHEBI:57692"/>
    </ligand>
</feature>
<dbReference type="FunFam" id="3.40.50.80:FF:000009">
    <property type="entry name" value="NADH-cytochrome b5 reductase"/>
    <property type="match status" value="1"/>
</dbReference>
<evidence type="ECO:0000256" key="4">
    <source>
        <dbReference type="ARBA" id="ARBA00012011"/>
    </source>
</evidence>
<evidence type="ECO:0000256" key="9">
    <source>
        <dbReference type="ARBA" id="ARBA00023027"/>
    </source>
</evidence>
<evidence type="ECO:0000256" key="2">
    <source>
        <dbReference type="ARBA" id="ARBA00004572"/>
    </source>
</evidence>
<comment type="subcellular location">
    <subcellularLocation>
        <location evidence="2">Mitochondrion outer membrane</location>
        <topology evidence="2">Single-pass membrane protein</topology>
    </subcellularLocation>
</comment>
<dbReference type="Gene3D" id="3.40.50.80">
    <property type="entry name" value="Nucleotide-binding domain of ferredoxin-NADP reductase (FNR) module"/>
    <property type="match status" value="1"/>
</dbReference>
<dbReference type="Pfam" id="PF00175">
    <property type="entry name" value="NAD_binding_1"/>
    <property type="match status" value="1"/>
</dbReference>
<keyword evidence="5 12" id="KW-0285">Flavoprotein</keyword>
<accession>A0A0C3BJZ7</accession>
<dbReference type="PANTHER" id="PTHR19370:SF171">
    <property type="entry name" value="NADH-CYTOCHROME B5 REDUCTASE 2"/>
    <property type="match status" value="1"/>
</dbReference>
<evidence type="ECO:0000256" key="8">
    <source>
        <dbReference type="ARBA" id="ARBA00023002"/>
    </source>
</evidence>
<dbReference type="InterPro" id="IPR001709">
    <property type="entry name" value="Flavoprot_Pyr_Nucl_cyt_Rdtase"/>
</dbReference>
<dbReference type="GO" id="GO:0005741">
    <property type="term" value="C:mitochondrial outer membrane"/>
    <property type="evidence" value="ECO:0007669"/>
    <property type="project" value="UniProtKB-SubCell"/>
</dbReference>
<dbReference type="InterPro" id="IPR017927">
    <property type="entry name" value="FAD-bd_FR_type"/>
</dbReference>
<dbReference type="EC" id="1.6.2.2" evidence="4"/>
<comment type="cofactor">
    <cofactor evidence="1 12">
        <name>FAD</name>
        <dbReference type="ChEBI" id="CHEBI:57692"/>
    </cofactor>
</comment>
<dbReference type="OrthoDB" id="432685at2759"/>
<evidence type="ECO:0000256" key="11">
    <source>
        <dbReference type="ARBA" id="ARBA00047682"/>
    </source>
</evidence>
<dbReference type="PRINTS" id="PR00371">
    <property type="entry name" value="FPNCR"/>
</dbReference>
<sequence length="373" mass="41595">MALTGLGLRAAGPYRALLNPSSASRFLVCRQQQQQLAALSTFAGRPVLRPASSSHQFNSPTRPQMRYKSIFEHRWFSPEAKPGERPRESYRVFWTVSFLLAGISAAYLKWGETFLNNKFESRVPAAALSTEPVFDKDNFLPFEITKIEPYNLNTKLITFATPKGQATNLPVASALFARPADEDGPKDNKGNLVVRWYTPVSDASIPGQFTLMIKKYDDGKLTPHIHSLKVGDKLAFKGPIKKWAYKMNEFDQVGLIGGGSGITPLYQILGHALKDKNNKTKFTLLYGNLTEDDILLRKEFDTLKKKYPDTFNVVYFVDKKTTSDAAVKAGYIGKDDIHDHLKPELGEKIKVFVCGPPPQMKAISGMKAGMKQG</sequence>
<dbReference type="InterPro" id="IPR008333">
    <property type="entry name" value="Cbr1-like_FAD-bd_dom"/>
</dbReference>
<feature type="non-terminal residue" evidence="14">
    <location>
        <position position="373"/>
    </location>
</feature>
<keyword evidence="10" id="KW-0496">Mitochondrion</keyword>
<dbReference type="GO" id="GO:0090524">
    <property type="term" value="F:cytochrome-b5 reductase activity, acting on NADH"/>
    <property type="evidence" value="ECO:0007669"/>
    <property type="project" value="UniProtKB-EC"/>
</dbReference>
<dbReference type="AlphaFoldDB" id="A0A0C3BJZ7"/>
<name>A0A0C3BJZ7_SERVB</name>
<gene>
    <name evidence="14" type="ORF">M408DRAFT_327229</name>
</gene>
<evidence type="ECO:0000256" key="12">
    <source>
        <dbReference type="PIRSR" id="PIRSR601834-1"/>
    </source>
</evidence>
<dbReference type="InterPro" id="IPR039261">
    <property type="entry name" value="FNR_nucleotide-bd"/>
</dbReference>
<evidence type="ECO:0000256" key="5">
    <source>
        <dbReference type="ARBA" id="ARBA00022630"/>
    </source>
</evidence>
<dbReference type="EMBL" id="KN824281">
    <property type="protein sequence ID" value="KIM31806.1"/>
    <property type="molecule type" value="Genomic_DNA"/>
</dbReference>
<evidence type="ECO:0000259" key="13">
    <source>
        <dbReference type="PROSITE" id="PS51384"/>
    </source>
</evidence>
<keyword evidence="7 12" id="KW-0274">FAD</keyword>
<feature type="binding site" evidence="12">
    <location>
        <position position="263"/>
    </location>
    <ligand>
        <name>FAD</name>
        <dbReference type="ChEBI" id="CHEBI:57692"/>
    </ligand>
</feature>
<reference evidence="15" key="2">
    <citation type="submission" date="2015-01" db="EMBL/GenBank/DDBJ databases">
        <title>Evolutionary Origins and Diversification of the Mycorrhizal Mutualists.</title>
        <authorList>
            <consortium name="DOE Joint Genome Institute"/>
            <consortium name="Mycorrhizal Genomics Consortium"/>
            <person name="Kohler A."/>
            <person name="Kuo A."/>
            <person name="Nagy L.G."/>
            <person name="Floudas D."/>
            <person name="Copeland A."/>
            <person name="Barry K.W."/>
            <person name="Cichocki N."/>
            <person name="Veneault-Fourrey C."/>
            <person name="LaButti K."/>
            <person name="Lindquist E.A."/>
            <person name="Lipzen A."/>
            <person name="Lundell T."/>
            <person name="Morin E."/>
            <person name="Murat C."/>
            <person name="Riley R."/>
            <person name="Ohm R."/>
            <person name="Sun H."/>
            <person name="Tunlid A."/>
            <person name="Henrissat B."/>
            <person name="Grigoriev I.V."/>
            <person name="Hibbett D.S."/>
            <person name="Martin F."/>
        </authorList>
    </citation>
    <scope>NUCLEOTIDE SEQUENCE [LARGE SCALE GENOMIC DNA]</scope>
    <source>
        <strain evidence="15">MAFF 305830</strain>
    </source>
</reference>
<organism evidence="14 15">
    <name type="scientific">Serendipita vermifera MAFF 305830</name>
    <dbReference type="NCBI Taxonomy" id="933852"/>
    <lineage>
        <taxon>Eukaryota</taxon>
        <taxon>Fungi</taxon>
        <taxon>Dikarya</taxon>
        <taxon>Basidiomycota</taxon>
        <taxon>Agaricomycotina</taxon>
        <taxon>Agaricomycetes</taxon>
        <taxon>Sebacinales</taxon>
        <taxon>Serendipitaceae</taxon>
        <taxon>Serendipita</taxon>
    </lineage>
</organism>
<feature type="binding site" evidence="12">
    <location>
        <position position="220"/>
    </location>
    <ligand>
        <name>FAD</name>
        <dbReference type="ChEBI" id="CHEBI:57692"/>
    </ligand>
</feature>
<keyword evidence="6" id="KW-0472">Membrane</keyword>
<feature type="domain" description="FAD-binding FR-type" evidence="13">
    <location>
        <begin position="137"/>
        <end position="246"/>
    </location>
</feature>
<dbReference type="Pfam" id="PF00970">
    <property type="entry name" value="FAD_binding_6"/>
    <property type="match status" value="1"/>
</dbReference>
<evidence type="ECO:0000256" key="3">
    <source>
        <dbReference type="ARBA" id="ARBA00006105"/>
    </source>
</evidence>
<keyword evidence="15" id="KW-1185">Reference proteome</keyword>
<dbReference type="PRINTS" id="PR00406">
    <property type="entry name" value="CYTB5RDTASE"/>
</dbReference>
<reference evidence="14 15" key="1">
    <citation type="submission" date="2014-04" db="EMBL/GenBank/DDBJ databases">
        <authorList>
            <consortium name="DOE Joint Genome Institute"/>
            <person name="Kuo A."/>
            <person name="Zuccaro A."/>
            <person name="Kohler A."/>
            <person name="Nagy L.G."/>
            <person name="Floudas D."/>
            <person name="Copeland A."/>
            <person name="Barry K.W."/>
            <person name="Cichocki N."/>
            <person name="Veneault-Fourrey C."/>
            <person name="LaButti K."/>
            <person name="Lindquist E.A."/>
            <person name="Lipzen A."/>
            <person name="Lundell T."/>
            <person name="Morin E."/>
            <person name="Murat C."/>
            <person name="Sun H."/>
            <person name="Tunlid A."/>
            <person name="Henrissat B."/>
            <person name="Grigoriev I.V."/>
            <person name="Hibbett D.S."/>
            <person name="Martin F."/>
            <person name="Nordberg H.P."/>
            <person name="Cantor M.N."/>
            <person name="Hua S.X."/>
        </authorList>
    </citation>
    <scope>NUCLEOTIDE SEQUENCE [LARGE SCALE GENOMIC DNA]</scope>
    <source>
        <strain evidence="14 15">MAFF 305830</strain>
    </source>
</reference>
<dbReference type="InterPro" id="IPR001834">
    <property type="entry name" value="CBR-like"/>
</dbReference>